<comment type="caution">
    <text evidence="1">The sequence shown here is derived from an EMBL/GenBank/DDBJ whole genome shotgun (WGS) entry which is preliminary data.</text>
</comment>
<reference evidence="2" key="1">
    <citation type="journal article" date="2014" name="Sci. Data">
        <title>Genomes of diverse isolates of the marine cyanobacterium Prochlorococcus.</title>
        <authorList>
            <person name="Biller S."/>
            <person name="Berube P."/>
            <person name="Thompson J."/>
            <person name="Kelly L."/>
            <person name="Roggensack S."/>
            <person name="Awad L."/>
            <person name="Roache-Johnson K."/>
            <person name="Ding H."/>
            <person name="Giovannoni S.J."/>
            <person name="Moore L.R."/>
            <person name="Chisholm S.W."/>
        </authorList>
    </citation>
    <scope>NUCLEOTIDE SEQUENCE [LARGE SCALE GENOMIC DNA]</scope>
</reference>
<evidence type="ECO:0000313" key="1">
    <source>
        <dbReference type="EMBL" id="KGG09379.1"/>
    </source>
</evidence>
<dbReference type="AlphaFoldDB" id="A0A0A2B9Q8"/>
<dbReference type="Proteomes" id="UP000030481">
    <property type="component" value="Unassembled WGS sequence"/>
</dbReference>
<name>A0A0A2B9Q8_PROMR</name>
<dbReference type="EMBL" id="JNAR01000009">
    <property type="protein sequence ID" value="KGG09379.1"/>
    <property type="molecule type" value="Genomic_DNA"/>
</dbReference>
<protein>
    <submittedName>
        <fullName evidence="1">Uncharacterized protein</fullName>
    </submittedName>
</protein>
<organism evidence="1 2">
    <name type="scientific">Prochlorococcus marinus str. MIT 9401</name>
    <dbReference type="NCBI Taxonomy" id="167551"/>
    <lineage>
        <taxon>Bacteria</taxon>
        <taxon>Bacillati</taxon>
        <taxon>Cyanobacteriota</taxon>
        <taxon>Cyanophyceae</taxon>
        <taxon>Synechococcales</taxon>
        <taxon>Prochlorococcaceae</taxon>
        <taxon>Prochlorococcus</taxon>
    </lineage>
</organism>
<gene>
    <name evidence="1" type="ORF">EV01_0701</name>
</gene>
<sequence>MGFASKTKYLKNKYFKDFPQQFPTEELSKFIMHPILVLDSLFRDELR</sequence>
<proteinExistence type="predicted"/>
<evidence type="ECO:0000313" key="2">
    <source>
        <dbReference type="Proteomes" id="UP000030481"/>
    </source>
</evidence>
<accession>A0A0A2B9Q8</accession>